<dbReference type="Gene3D" id="3.30.450.90">
    <property type="match status" value="1"/>
</dbReference>
<dbReference type="GO" id="GO:0005524">
    <property type="term" value="F:ATP binding"/>
    <property type="evidence" value="ECO:0007669"/>
    <property type="project" value="InterPro"/>
</dbReference>
<evidence type="ECO:0000256" key="1">
    <source>
        <dbReference type="ARBA" id="ARBA00006611"/>
    </source>
</evidence>
<dbReference type="Gene3D" id="3.40.50.300">
    <property type="entry name" value="P-loop containing nucleotide triphosphate hydrolases"/>
    <property type="match status" value="1"/>
</dbReference>
<dbReference type="AlphaFoldDB" id="A0A3E2TKF7"/>
<dbReference type="Pfam" id="PF00437">
    <property type="entry name" value="T2SSE"/>
    <property type="match status" value="1"/>
</dbReference>
<dbReference type="CDD" id="cd01131">
    <property type="entry name" value="PilT"/>
    <property type="match status" value="1"/>
</dbReference>
<dbReference type="SMART" id="SM00382">
    <property type="entry name" value="AAA"/>
    <property type="match status" value="1"/>
</dbReference>
<comment type="caution">
    <text evidence="3">The sequence shown here is derived from an EMBL/GenBank/DDBJ whole genome shotgun (WGS) entry which is preliminary data.</text>
</comment>
<evidence type="ECO:0000259" key="2">
    <source>
        <dbReference type="SMART" id="SM00382"/>
    </source>
</evidence>
<comment type="similarity">
    <text evidence="1">Belongs to the GSP E family.</text>
</comment>
<dbReference type="Proteomes" id="UP000260773">
    <property type="component" value="Unassembled WGS sequence"/>
</dbReference>
<organism evidence="3 4">
    <name type="scientific">Coprococcus catus</name>
    <dbReference type="NCBI Taxonomy" id="116085"/>
    <lineage>
        <taxon>Bacteria</taxon>
        <taxon>Bacillati</taxon>
        <taxon>Bacillota</taxon>
        <taxon>Clostridia</taxon>
        <taxon>Lachnospirales</taxon>
        <taxon>Lachnospiraceae</taxon>
        <taxon>Coprococcus</taxon>
    </lineage>
</organism>
<proteinExistence type="inferred from homology"/>
<name>A0A3E2TKF7_9FIRM</name>
<dbReference type="SUPFAM" id="SSF52540">
    <property type="entry name" value="P-loop containing nucleoside triphosphate hydrolases"/>
    <property type="match status" value="1"/>
</dbReference>
<protein>
    <submittedName>
        <fullName evidence="3">PilT/PilU family type 4a pilus ATPase</fullName>
    </submittedName>
</protein>
<dbReference type="NCBIfam" id="TIGR01420">
    <property type="entry name" value="pilT_fam"/>
    <property type="match status" value="1"/>
</dbReference>
<dbReference type="InterPro" id="IPR006321">
    <property type="entry name" value="PilT/PilU"/>
</dbReference>
<evidence type="ECO:0000313" key="3">
    <source>
        <dbReference type="EMBL" id="RGB77649.1"/>
    </source>
</evidence>
<dbReference type="EMBL" id="QVEP01000032">
    <property type="protein sequence ID" value="RGB77649.1"/>
    <property type="molecule type" value="Genomic_DNA"/>
</dbReference>
<gene>
    <name evidence="3" type="ORF">DW070_11855</name>
</gene>
<dbReference type="RefSeq" id="WP_117528718.1">
    <property type="nucleotide sequence ID" value="NZ_JAQENQ010000007.1"/>
</dbReference>
<evidence type="ECO:0000313" key="4">
    <source>
        <dbReference type="Proteomes" id="UP000260773"/>
    </source>
</evidence>
<dbReference type="InterPro" id="IPR050921">
    <property type="entry name" value="T4SS_GSP_E_ATPase"/>
</dbReference>
<dbReference type="InterPro" id="IPR003593">
    <property type="entry name" value="AAA+_ATPase"/>
</dbReference>
<dbReference type="InterPro" id="IPR001482">
    <property type="entry name" value="T2SS/T4SS_dom"/>
</dbReference>
<dbReference type="PANTHER" id="PTHR30486">
    <property type="entry name" value="TWITCHING MOTILITY PROTEIN PILT"/>
    <property type="match status" value="1"/>
</dbReference>
<reference evidence="3 4" key="1">
    <citation type="submission" date="2018-08" db="EMBL/GenBank/DDBJ databases">
        <title>A genome reference for cultivated species of the human gut microbiota.</title>
        <authorList>
            <person name="Zou Y."/>
            <person name="Xue W."/>
            <person name="Luo G."/>
        </authorList>
    </citation>
    <scope>NUCLEOTIDE SEQUENCE [LARGE SCALE GENOMIC DNA]</scope>
    <source>
        <strain evidence="3 4">AF45-17</strain>
    </source>
</reference>
<accession>A0A3E2TKF7</accession>
<sequence>MNAREILEQAVREDVSDIFIVAGLPVSCRKNGNIIQTQEEKLFPKETEALLNEIYGMAGDRDMMNLLVHGDDDFSFAIPGVSRFRVSAYKQRGALSAVIRVITFQLPNPQELGIPEAVMQFADHTRGMILVTGSAGSGKSTTLACLIDRINNTRNTHIITLEDPLEYLHRHNKSIVSQREIKIDTDNYVTALKASLRQSPNIILLGEMRDYETISVAMTAAETGHLLFSTLHTIGAANTIDRIIDVFPPNQQHQIAVQLSMVLNAVISQQLVPTVDGRMVPAFEIMSVTPAIRNMIRDNKVHQIDGLIATSAKDDMISMDMSLMNLCKQGIITKETALTYASNPEMLKKRL</sequence>
<feature type="domain" description="AAA+ ATPase" evidence="2">
    <location>
        <begin position="125"/>
        <end position="250"/>
    </location>
</feature>
<dbReference type="GO" id="GO:0016887">
    <property type="term" value="F:ATP hydrolysis activity"/>
    <property type="evidence" value="ECO:0007669"/>
    <property type="project" value="InterPro"/>
</dbReference>
<dbReference type="InterPro" id="IPR027417">
    <property type="entry name" value="P-loop_NTPase"/>
</dbReference>